<keyword evidence="2" id="KW-1185">Reference proteome</keyword>
<reference evidence="1 2" key="1">
    <citation type="journal article" date="2011" name="Science">
        <title>The Selaginella genome identifies genetic changes associated with the evolution of vascular plants.</title>
        <authorList>
            <person name="Banks J.A."/>
            <person name="Nishiyama T."/>
            <person name="Hasebe M."/>
            <person name="Bowman J.L."/>
            <person name="Gribskov M."/>
            <person name="dePamphilis C."/>
            <person name="Albert V.A."/>
            <person name="Aono N."/>
            <person name="Aoyama T."/>
            <person name="Ambrose B.A."/>
            <person name="Ashton N.W."/>
            <person name="Axtell M.J."/>
            <person name="Barker E."/>
            <person name="Barker M.S."/>
            <person name="Bennetzen J.L."/>
            <person name="Bonawitz N.D."/>
            <person name="Chapple C."/>
            <person name="Cheng C."/>
            <person name="Correa L.G."/>
            <person name="Dacre M."/>
            <person name="DeBarry J."/>
            <person name="Dreyer I."/>
            <person name="Elias M."/>
            <person name="Engstrom E.M."/>
            <person name="Estelle M."/>
            <person name="Feng L."/>
            <person name="Finet C."/>
            <person name="Floyd S.K."/>
            <person name="Frommer W.B."/>
            <person name="Fujita T."/>
            <person name="Gramzow L."/>
            <person name="Gutensohn M."/>
            <person name="Harholt J."/>
            <person name="Hattori M."/>
            <person name="Heyl A."/>
            <person name="Hirai T."/>
            <person name="Hiwatashi Y."/>
            <person name="Ishikawa M."/>
            <person name="Iwata M."/>
            <person name="Karol K.G."/>
            <person name="Koehler B."/>
            <person name="Kolukisaoglu U."/>
            <person name="Kubo M."/>
            <person name="Kurata T."/>
            <person name="Lalonde S."/>
            <person name="Li K."/>
            <person name="Li Y."/>
            <person name="Litt A."/>
            <person name="Lyons E."/>
            <person name="Manning G."/>
            <person name="Maruyama T."/>
            <person name="Michael T.P."/>
            <person name="Mikami K."/>
            <person name="Miyazaki S."/>
            <person name="Morinaga S."/>
            <person name="Murata T."/>
            <person name="Mueller-Roeber B."/>
            <person name="Nelson D.R."/>
            <person name="Obara M."/>
            <person name="Oguri Y."/>
            <person name="Olmstead R.G."/>
            <person name="Onodera N."/>
            <person name="Petersen B.L."/>
            <person name="Pils B."/>
            <person name="Prigge M."/>
            <person name="Rensing S.A."/>
            <person name="Riano-Pachon D.M."/>
            <person name="Roberts A.W."/>
            <person name="Sato Y."/>
            <person name="Scheller H.V."/>
            <person name="Schulz B."/>
            <person name="Schulz C."/>
            <person name="Shakirov E.V."/>
            <person name="Shibagaki N."/>
            <person name="Shinohara N."/>
            <person name="Shippen D.E."/>
            <person name="Soerensen I."/>
            <person name="Sotooka R."/>
            <person name="Sugimoto N."/>
            <person name="Sugita M."/>
            <person name="Sumikawa N."/>
            <person name="Tanurdzic M."/>
            <person name="Theissen G."/>
            <person name="Ulvskov P."/>
            <person name="Wakazuki S."/>
            <person name="Weng J.K."/>
            <person name="Willats W.W."/>
            <person name="Wipf D."/>
            <person name="Wolf P.G."/>
            <person name="Yang L."/>
            <person name="Zimmer A.D."/>
            <person name="Zhu Q."/>
            <person name="Mitros T."/>
            <person name="Hellsten U."/>
            <person name="Loque D."/>
            <person name="Otillar R."/>
            <person name="Salamov A."/>
            <person name="Schmutz J."/>
            <person name="Shapiro H."/>
            <person name="Lindquist E."/>
            <person name="Lucas S."/>
            <person name="Rokhsar D."/>
            <person name="Grigoriev I.V."/>
        </authorList>
    </citation>
    <scope>NUCLEOTIDE SEQUENCE [LARGE SCALE GENOMIC DNA]</scope>
</reference>
<dbReference type="EMBL" id="GL377579">
    <property type="protein sequence ID" value="EFJ28312.1"/>
    <property type="molecule type" value="Genomic_DNA"/>
</dbReference>
<dbReference type="Gene3D" id="3.30.830.10">
    <property type="entry name" value="Metalloenzyme, LuxS/M16 peptidase-like"/>
    <property type="match status" value="1"/>
</dbReference>
<protein>
    <submittedName>
        <fullName evidence="1">Uncharacterized protein</fullName>
    </submittedName>
</protein>
<name>D8RHN5_SELML</name>
<proteinExistence type="predicted"/>
<gene>
    <name evidence="1" type="ORF">SELMODRAFT_410993</name>
</gene>
<dbReference type="Proteomes" id="UP000001514">
    <property type="component" value="Unassembled WGS sequence"/>
</dbReference>
<evidence type="ECO:0000313" key="1">
    <source>
        <dbReference type="EMBL" id="EFJ28312.1"/>
    </source>
</evidence>
<dbReference type="InterPro" id="IPR011249">
    <property type="entry name" value="Metalloenz_LuxS/M16"/>
</dbReference>
<evidence type="ECO:0000313" key="2">
    <source>
        <dbReference type="Proteomes" id="UP000001514"/>
    </source>
</evidence>
<dbReference type="SUPFAM" id="SSF63411">
    <property type="entry name" value="LuxS/MPP-like metallohydrolase"/>
    <property type="match status" value="1"/>
</dbReference>
<dbReference type="HOGENOM" id="CLU_843071_0_0_1"/>
<dbReference type="STRING" id="88036.D8RHN5"/>
<sequence length="330" mass="37226">MAWKVVLKIDTCDKCKDEIIAEIYHNVSGIKKLEAIDPLYVFTGEFKVDDVLAVTERKKIEITVLAITEVPKDFQSPEAMIASTRACFSATSSILKLTRLLMDVEVGRPDDIPGLAHLLARNIPWNEILRSFLLRLLIVSHSFSSILDVQRCNVEGNQCSGLSSCYILALVIILGTNSELRAWPSMVKEIFGLIENRILQSPIPSWRTLPLRTSTMIPEFPDYKGRYITMLLGHESGGSISALLKSLVQNVISIVFSYIKLVHEKGVVIMSFKMFPAENWVMGAAFPREFNAELIRRELELLTPERVGVFHSSKAFEDLTTEREQSKTTY</sequence>
<accession>D8RHN5</accession>
<dbReference type="AlphaFoldDB" id="D8RHN5"/>
<organism evidence="2">
    <name type="scientific">Selaginella moellendorffii</name>
    <name type="common">Spikemoss</name>
    <dbReference type="NCBI Taxonomy" id="88036"/>
    <lineage>
        <taxon>Eukaryota</taxon>
        <taxon>Viridiplantae</taxon>
        <taxon>Streptophyta</taxon>
        <taxon>Embryophyta</taxon>
        <taxon>Tracheophyta</taxon>
        <taxon>Lycopodiopsida</taxon>
        <taxon>Selaginellales</taxon>
        <taxon>Selaginellaceae</taxon>
        <taxon>Selaginella</taxon>
    </lineage>
</organism>
<dbReference type="InParanoid" id="D8RHN5"/>
<dbReference type="GO" id="GO:0046872">
    <property type="term" value="F:metal ion binding"/>
    <property type="evidence" value="ECO:0007669"/>
    <property type="project" value="InterPro"/>
</dbReference>
<dbReference type="Gramene" id="EFJ28312">
    <property type="protein sequence ID" value="EFJ28312"/>
    <property type="gene ID" value="SELMODRAFT_410993"/>
</dbReference>
<dbReference type="KEGG" id="smo:SELMODRAFT_410993"/>